<reference evidence="1" key="1">
    <citation type="journal article" date="2013" name="Lancet">
        <title>First case of E anophelis outbreak in an intensive-care unit.</title>
        <authorList>
            <person name="Teo J."/>
            <person name="Tan S.Y."/>
            <person name="Tay M."/>
            <person name="Ding Y."/>
            <person name="Kjelleberg S."/>
            <person name="Givskov M."/>
            <person name="Lin R.T."/>
            <person name="Yang L."/>
        </authorList>
    </citation>
    <scope>NUCLEOTIDE SEQUENCE [LARGE SCALE GENOMIC DNA]</scope>
    <source>
        <strain evidence="1">NUHP1</strain>
    </source>
</reference>
<dbReference type="SUPFAM" id="SSF54593">
    <property type="entry name" value="Glyoxalase/Bleomycin resistance protein/Dihydroxybiphenyl dioxygenase"/>
    <property type="match status" value="1"/>
</dbReference>
<keyword evidence="1" id="KW-0456">Lyase</keyword>
<dbReference type="InterPro" id="IPR029068">
    <property type="entry name" value="Glyas_Bleomycin-R_OHBP_Dase"/>
</dbReference>
<dbReference type="EMBL" id="CP007547">
    <property type="protein sequence ID" value="AIL44241.1"/>
    <property type="molecule type" value="Genomic_DNA"/>
</dbReference>
<evidence type="ECO:0000313" key="1">
    <source>
        <dbReference type="EMBL" id="AIL44241.1"/>
    </source>
</evidence>
<dbReference type="RefSeq" id="WP_002979449.1">
    <property type="nucleotide sequence ID" value="NZ_CP007547.1"/>
</dbReference>
<evidence type="ECO:0000313" key="2">
    <source>
        <dbReference type="Proteomes" id="UP000028933"/>
    </source>
</evidence>
<dbReference type="GeneID" id="93022127"/>
<dbReference type="eggNOG" id="COG0346">
    <property type="taxonomic scope" value="Bacteria"/>
</dbReference>
<gene>
    <name evidence="1" type="ORF">BD94_0466</name>
</gene>
<dbReference type="Gene3D" id="3.10.180.10">
    <property type="entry name" value="2,3-Dihydroxybiphenyl 1,2-Dioxygenase, domain 1"/>
    <property type="match status" value="1"/>
</dbReference>
<sequence>MNITSTIVYLPVAFPEVSVTFYKNLFSETPEIFLEDGLIIVELPNLNLYLIDKNRYEAYYILKTGRNVKVSKDNVSTIISCVLPSEEDVNIALANVSACGGTVTSKATTNEALGIYAGYFSDPDGHIWELAYYPPEYNRVLNFVNPN</sequence>
<dbReference type="AlphaFoldDB" id="A0A077E9I5"/>
<dbReference type="KEGG" id="eao:BD94_0466"/>
<dbReference type="PANTHER" id="PTHR36503">
    <property type="entry name" value="BLR2520 PROTEIN"/>
    <property type="match status" value="1"/>
</dbReference>
<dbReference type="GO" id="GO:0016829">
    <property type="term" value="F:lyase activity"/>
    <property type="evidence" value="ECO:0007669"/>
    <property type="project" value="UniProtKB-KW"/>
</dbReference>
<accession>A0A077E9I5</accession>
<reference evidence="1" key="2">
    <citation type="journal article" date="2015" name="Genome Biol. Evol.">
        <title>Complete Genome Sequence and Transcriptomic Analysis of the Novel Pathogen Elizabethkingia anophelis in Response to Oxidative Stress.</title>
        <authorList>
            <person name="Li Y."/>
            <person name="Liu Y."/>
            <person name="Chew S.C."/>
            <person name="Tay M."/>
            <person name="Salido M.M."/>
            <person name="Teo J."/>
            <person name="Lauro F.M."/>
            <person name="Givskov M."/>
            <person name="Yang L."/>
        </authorList>
    </citation>
    <scope>NUCLEOTIDE SEQUENCE</scope>
    <source>
        <strain evidence="1">NUHP1</strain>
    </source>
</reference>
<dbReference type="STRING" id="1338011.BD94_0466"/>
<dbReference type="Proteomes" id="UP000028933">
    <property type="component" value="Chromosome"/>
</dbReference>
<dbReference type="HOGENOM" id="CLU_1764764_0_0_10"/>
<dbReference type="PANTHER" id="PTHR36503:SF1">
    <property type="entry name" value="BLR2520 PROTEIN"/>
    <property type="match status" value="1"/>
</dbReference>
<organism evidence="1 2">
    <name type="scientific">Elizabethkingia anophelis NUHP1</name>
    <dbReference type="NCBI Taxonomy" id="1338011"/>
    <lineage>
        <taxon>Bacteria</taxon>
        <taxon>Pseudomonadati</taxon>
        <taxon>Bacteroidota</taxon>
        <taxon>Flavobacteriia</taxon>
        <taxon>Flavobacteriales</taxon>
        <taxon>Weeksellaceae</taxon>
        <taxon>Elizabethkingia</taxon>
    </lineage>
</organism>
<protein>
    <submittedName>
        <fullName evidence="1">Lactoylglutathione lyase</fullName>
    </submittedName>
</protein>
<name>A0A077E9I5_9FLAO</name>
<proteinExistence type="predicted"/>